<proteinExistence type="predicted"/>
<sequence>MFVDLEYCFKLLLKRIRIAVVDLASPSITLSNGTVGIRPRVVFANDKSKVLVSGGNYKQLNDSSVQ</sequence>
<dbReference type="Proteomes" id="UP000253729">
    <property type="component" value="Unassembled WGS sequence"/>
</dbReference>
<evidence type="ECO:0000313" key="2">
    <source>
        <dbReference type="Proteomes" id="UP000253729"/>
    </source>
</evidence>
<keyword evidence="2" id="KW-1185">Reference proteome</keyword>
<reference evidence="1 2" key="1">
    <citation type="submission" date="2018-07" db="EMBL/GenBank/DDBJ databases">
        <title>The genomes of Aspergillus section Nigri reveals drivers in fungal speciation.</title>
        <authorList>
            <consortium name="DOE Joint Genome Institute"/>
            <person name="Vesth T.C."/>
            <person name="Nybo J."/>
            <person name="Theobald S."/>
            <person name="Brandl J."/>
            <person name="Frisvad J.C."/>
            <person name="Nielsen K.F."/>
            <person name="Lyhne E.K."/>
            <person name="Kogle M.E."/>
            <person name="Kuo A."/>
            <person name="Riley R."/>
            <person name="Clum A."/>
            <person name="Nolan M."/>
            <person name="Lipzen A."/>
            <person name="Salamov A."/>
            <person name="Henrissat B."/>
            <person name="Wiebenga A."/>
            <person name="De vries R.P."/>
            <person name="Grigoriev I.V."/>
            <person name="Mortensen U.H."/>
            <person name="Andersen M.R."/>
            <person name="Baker S.E."/>
        </authorList>
    </citation>
    <scope>NUCLEOTIDE SEQUENCE [LARGE SCALE GENOMIC DNA]</scope>
    <source>
        <strain evidence="1 2">CBS 139.54b</strain>
    </source>
</reference>
<organism evidence="1 2">
    <name type="scientific">Aspergillus welwitschiae</name>
    <dbReference type="NCBI Taxonomy" id="1341132"/>
    <lineage>
        <taxon>Eukaryota</taxon>
        <taxon>Fungi</taxon>
        <taxon>Dikarya</taxon>
        <taxon>Ascomycota</taxon>
        <taxon>Pezizomycotina</taxon>
        <taxon>Eurotiomycetes</taxon>
        <taxon>Eurotiomycetidae</taxon>
        <taxon>Eurotiales</taxon>
        <taxon>Aspergillaceae</taxon>
        <taxon>Aspergillus</taxon>
        <taxon>Aspergillus subgen. Circumdati</taxon>
    </lineage>
</organism>
<dbReference type="RefSeq" id="XP_026619320.1">
    <property type="nucleotide sequence ID" value="XM_026775409.1"/>
</dbReference>
<name>A0A3F3PHE0_9EURO</name>
<dbReference type="AlphaFoldDB" id="A0A3F3PHE0"/>
<protein>
    <submittedName>
        <fullName evidence="1">Uncharacterized protein</fullName>
    </submittedName>
</protein>
<dbReference type="GeneID" id="38143765"/>
<accession>A0A3F3PHE0</accession>
<dbReference type="EMBL" id="KZ852177">
    <property type="protein sequence ID" value="RDH26298.1"/>
    <property type="molecule type" value="Genomic_DNA"/>
</dbReference>
<gene>
    <name evidence="1" type="ORF">BDQ94DRAFT_28725</name>
</gene>
<evidence type="ECO:0000313" key="1">
    <source>
        <dbReference type="EMBL" id="RDH26298.1"/>
    </source>
</evidence>